<dbReference type="EMBL" id="RBNJ01019744">
    <property type="protein sequence ID" value="RUS23478.1"/>
    <property type="molecule type" value="Genomic_DNA"/>
</dbReference>
<evidence type="ECO:0000313" key="1">
    <source>
        <dbReference type="EMBL" id="RUS23478.1"/>
    </source>
</evidence>
<dbReference type="AlphaFoldDB" id="A0A433Q148"/>
<dbReference type="Proteomes" id="UP000274822">
    <property type="component" value="Unassembled WGS sequence"/>
</dbReference>
<reference evidence="1 2" key="1">
    <citation type="journal article" date="2018" name="New Phytol.">
        <title>Phylogenomics of Endogonaceae and evolution of mycorrhizas within Mucoromycota.</title>
        <authorList>
            <person name="Chang Y."/>
            <person name="Desiro A."/>
            <person name="Na H."/>
            <person name="Sandor L."/>
            <person name="Lipzen A."/>
            <person name="Clum A."/>
            <person name="Barry K."/>
            <person name="Grigoriev I.V."/>
            <person name="Martin F.M."/>
            <person name="Stajich J.E."/>
            <person name="Smith M.E."/>
            <person name="Bonito G."/>
            <person name="Spatafora J.W."/>
        </authorList>
    </citation>
    <scope>NUCLEOTIDE SEQUENCE [LARGE SCALE GENOMIC DNA]</scope>
    <source>
        <strain evidence="1 2">AD002</strain>
    </source>
</reference>
<accession>A0A433Q148</accession>
<proteinExistence type="predicted"/>
<name>A0A433Q148_9FUNG</name>
<protein>
    <submittedName>
        <fullName evidence="1">Uncharacterized protein</fullName>
    </submittedName>
</protein>
<organism evidence="1 2">
    <name type="scientific">Jimgerdemannia flammicorona</name>
    <dbReference type="NCBI Taxonomy" id="994334"/>
    <lineage>
        <taxon>Eukaryota</taxon>
        <taxon>Fungi</taxon>
        <taxon>Fungi incertae sedis</taxon>
        <taxon>Mucoromycota</taxon>
        <taxon>Mucoromycotina</taxon>
        <taxon>Endogonomycetes</taxon>
        <taxon>Endogonales</taxon>
        <taxon>Endogonaceae</taxon>
        <taxon>Jimgerdemannia</taxon>
    </lineage>
</organism>
<keyword evidence="2" id="KW-1185">Reference proteome</keyword>
<sequence>MDNMDANWYRAPPDSATSPYFKSVPLRSWSHKHYFEHTNVLDLKQATRLWFKNIEIIKTLPGSPVNEELLAVIKKRKMADALSINEKKRKHAEDDIHTESITTSAELLNVAFVHHKECTKQKMRVAAPATPTPIPMTEELKAASFGEDSDDGDEQDLIEVTFDQYLDEDFVQEKFLLDQAVFDEDNVDDSPFIFREKNISALFTLYRSEAWQRGQKSGLSIVTDYREIMGLSYILLLQADSFSDSEIEKYSRDILKCLRKNLCDTYIVKKKVASDVKAMFRECIEVLYQLIVLWKSHFILKKFPWFTALDEDLGVEEAEKLLKRSFTKTFANPADQKDFDTMQFVFLQLMKNIPIKPLDDLQSEGTLVANVISPVLRSFFHNATTHPATWPNTASLSAKARKLANLDPSRAKQPDMIGTVVHNNKSRYEMMFGEVTGDGKNKTIKKNNVDLIRLGVFMKDALDILIQKTGGKDRVLFGWQAIVTNWTGYIMVLPAPGLYVMVEVGQVELPKSLQTCGQFVDSIDKLFGFAVSLNAMILEKNTGMKYGDYAMTSIKKEKIWIALENPVIGIDLHWEHRSFGR</sequence>
<evidence type="ECO:0000313" key="2">
    <source>
        <dbReference type="Proteomes" id="UP000274822"/>
    </source>
</evidence>
<comment type="caution">
    <text evidence="1">The sequence shown here is derived from an EMBL/GenBank/DDBJ whole genome shotgun (WGS) entry which is preliminary data.</text>
</comment>
<gene>
    <name evidence="1" type="ORF">BC938DRAFT_475088</name>
</gene>